<reference evidence="3" key="1">
    <citation type="submission" date="2019-08" db="EMBL/GenBank/DDBJ databases">
        <authorList>
            <person name="Kucharzyk K."/>
            <person name="Murdoch R.W."/>
            <person name="Higgins S."/>
            <person name="Loffler F."/>
        </authorList>
    </citation>
    <scope>NUCLEOTIDE SEQUENCE</scope>
</reference>
<sequence length="190" mass="20052">MFCTHCGKQLREGARFCPSCGRALDAAGAASTAPPPGAAAGQRKLKRSIPAILLALLLLAFAVSQMAIGVIGATATAAVTDYERRIHVGPGQDEGNTRDPTRYELFYRFTAADGKEYTGSVTKNFPYGIKAESDGVPQTLAVRYLSVMPHINAPDGETNILPGILLLGLAALLFALGIKGSVSIGHKKRR</sequence>
<organism evidence="3">
    <name type="scientific">bioreactor metagenome</name>
    <dbReference type="NCBI Taxonomy" id="1076179"/>
    <lineage>
        <taxon>unclassified sequences</taxon>
        <taxon>metagenomes</taxon>
        <taxon>ecological metagenomes</taxon>
    </lineage>
</organism>
<name>A0A645C0N3_9ZZZZ</name>
<evidence type="ECO:0000313" key="3">
    <source>
        <dbReference type="EMBL" id="MPM70888.1"/>
    </source>
</evidence>
<keyword evidence="1" id="KW-1133">Transmembrane helix</keyword>
<dbReference type="AlphaFoldDB" id="A0A645C0N3"/>
<proteinExistence type="predicted"/>
<feature type="domain" description="Zinc-ribbon" evidence="2">
    <location>
        <begin position="2"/>
        <end position="24"/>
    </location>
</feature>
<dbReference type="EMBL" id="VSSQ01023763">
    <property type="protein sequence ID" value="MPM70888.1"/>
    <property type="molecule type" value="Genomic_DNA"/>
</dbReference>
<feature type="transmembrane region" description="Helical" evidence="1">
    <location>
        <begin position="160"/>
        <end position="182"/>
    </location>
</feature>
<protein>
    <recommendedName>
        <fullName evidence="2">Zinc-ribbon domain-containing protein</fullName>
    </recommendedName>
</protein>
<comment type="caution">
    <text evidence="3">The sequence shown here is derived from an EMBL/GenBank/DDBJ whole genome shotgun (WGS) entry which is preliminary data.</text>
</comment>
<gene>
    <name evidence="3" type="ORF">SDC9_117849</name>
</gene>
<feature type="transmembrane region" description="Helical" evidence="1">
    <location>
        <begin position="51"/>
        <end position="75"/>
    </location>
</feature>
<dbReference type="Pfam" id="PF13240">
    <property type="entry name" value="Zn_Ribbon_1"/>
    <property type="match status" value="1"/>
</dbReference>
<evidence type="ECO:0000256" key="1">
    <source>
        <dbReference type="SAM" id="Phobius"/>
    </source>
</evidence>
<keyword evidence="1" id="KW-0812">Transmembrane</keyword>
<evidence type="ECO:0000259" key="2">
    <source>
        <dbReference type="Pfam" id="PF13240"/>
    </source>
</evidence>
<accession>A0A645C0N3</accession>
<keyword evidence="1" id="KW-0472">Membrane</keyword>
<dbReference type="InterPro" id="IPR026870">
    <property type="entry name" value="Zinc_ribbon_dom"/>
</dbReference>